<evidence type="ECO:0000313" key="3">
    <source>
        <dbReference type="Proteomes" id="UP000756530"/>
    </source>
</evidence>
<organism evidence="2 3">
    <name type="scientific">Maritimibacter dapengensis</name>
    <dbReference type="NCBI Taxonomy" id="2836868"/>
    <lineage>
        <taxon>Bacteria</taxon>
        <taxon>Pseudomonadati</taxon>
        <taxon>Pseudomonadota</taxon>
        <taxon>Alphaproteobacteria</taxon>
        <taxon>Rhodobacterales</taxon>
        <taxon>Roseobacteraceae</taxon>
        <taxon>Maritimibacter</taxon>
    </lineage>
</organism>
<feature type="signal peptide" evidence="1">
    <location>
        <begin position="1"/>
        <end position="19"/>
    </location>
</feature>
<sequence length="252" mass="25521">MATKPAMLGIALTACLGLAACSGGGGLSGGRSGGTGAESSAVSVLAGDVVLAAPPGYCEDPVSTRRDDVSAFVLFGSCRAITGSGKSPTRPAVLTAAVSRSTGPLTESDFAQLAGFLATPEGKASLSRGGDASEVEVETILHSGDLIFIRARDAGERGMDPAFWRAIFPESGALVTLTVSSLATAQIPEDSGKALVTNFVAAIKAANTKTEAETGPDAAEPILVADPERLERDPNTVGTKPGALRAFFERLL</sequence>
<dbReference type="Proteomes" id="UP000756530">
    <property type="component" value="Unassembled WGS sequence"/>
</dbReference>
<accession>A0ABS6SWX0</accession>
<dbReference type="PROSITE" id="PS51257">
    <property type="entry name" value="PROKAR_LIPOPROTEIN"/>
    <property type="match status" value="1"/>
</dbReference>
<keyword evidence="3" id="KW-1185">Reference proteome</keyword>
<evidence type="ECO:0000256" key="1">
    <source>
        <dbReference type="SAM" id="SignalP"/>
    </source>
</evidence>
<feature type="chain" id="PRO_5046700743" description="Lipoprotein" evidence="1">
    <location>
        <begin position="20"/>
        <end position="252"/>
    </location>
</feature>
<gene>
    <name evidence="2" type="ORF">KJP28_00840</name>
</gene>
<reference evidence="2 3" key="1">
    <citation type="submission" date="2021-05" db="EMBL/GenBank/DDBJ databases">
        <title>Culturable bacteria isolated from Daya Bay.</title>
        <authorList>
            <person name="Zheng W."/>
            <person name="Yu S."/>
            <person name="Huang Y."/>
        </authorList>
    </citation>
    <scope>NUCLEOTIDE SEQUENCE [LARGE SCALE GENOMIC DNA]</scope>
    <source>
        <strain evidence="2 3">DP4N28-5</strain>
    </source>
</reference>
<proteinExistence type="predicted"/>
<evidence type="ECO:0000313" key="2">
    <source>
        <dbReference type="EMBL" id="MBV7377452.1"/>
    </source>
</evidence>
<name>A0ABS6SWX0_9RHOB</name>
<keyword evidence="1" id="KW-0732">Signal</keyword>
<dbReference type="RefSeq" id="WP_218390339.1">
    <property type="nucleotide sequence ID" value="NZ_JAHUZE010000001.1"/>
</dbReference>
<dbReference type="EMBL" id="JAHUZE010000001">
    <property type="protein sequence ID" value="MBV7377452.1"/>
    <property type="molecule type" value="Genomic_DNA"/>
</dbReference>
<comment type="caution">
    <text evidence="2">The sequence shown here is derived from an EMBL/GenBank/DDBJ whole genome shotgun (WGS) entry which is preliminary data.</text>
</comment>
<evidence type="ECO:0008006" key="4">
    <source>
        <dbReference type="Google" id="ProtNLM"/>
    </source>
</evidence>
<protein>
    <recommendedName>
        <fullName evidence="4">Lipoprotein</fullName>
    </recommendedName>
</protein>